<feature type="signal peptide" evidence="2">
    <location>
        <begin position="1"/>
        <end position="25"/>
    </location>
</feature>
<dbReference type="PANTHER" id="PTHR12959">
    <property type="entry name" value="GPI TRANSAMIDASE COMPONENT PIG-T-RELATED"/>
    <property type="match status" value="1"/>
</dbReference>
<dbReference type="Proteomes" id="UP001352852">
    <property type="component" value="Unassembled WGS sequence"/>
</dbReference>
<sequence length="190" mass="21732">MAAYRCLRCARLLLVFISSWYVVVSSEETTQGHDRVSVADNPQTAADSAKQPLEERRWEATQVDKAVPDDAAAAAHKQDFPVPDSVLTPTPQLNDEFKEELVIRPLHSGDIYASFQFRTVWETDFTRGSKVSHYRLFPKSLGQVISKFSVQELHISFTQGYWRTMQWGQPYHPSPPGAELWVWFQDTVTE</sequence>
<accession>A0ABU7F626</accession>
<organism evidence="3 4">
    <name type="scientific">Characodon lateralis</name>
    <dbReference type="NCBI Taxonomy" id="208331"/>
    <lineage>
        <taxon>Eukaryota</taxon>
        <taxon>Metazoa</taxon>
        <taxon>Chordata</taxon>
        <taxon>Craniata</taxon>
        <taxon>Vertebrata</taxon>
        <taxon>Euteleostomi</taxon>
        <taxon>Actinopterygii</taxon>
        <taxon>Neopterygii</taxon>
        <taxon>Teleostei</taxon>
        <taxon>Neoteleostei</taxon>
        <taxon>Acanthomorphata</taxon>
        <taxon>Ovalentaria</taxon>
        <taxon>Atherinomorphae</taxon>
        <taxon>Cyprinodontiformes</taxon>
        <taxon>Goodeidae</taxon>
        <taxon>Characodon</taxon>
    </lineage>
</organism>
<name>A0ABU7F626_9TELE</name>
<keyword evidence="4" id="KW-1185">Reference proteome</keyword>
<dbReference type="InterPro" id="IPR007245">
    <property type="entry name" value="PIG-T"/>
</dbReference>
<evidence type="ECO:0000313" key="4">
    <source>
        <dbReference type="Proteomes" id="UP001352852"/>
    </source>
</evidence>
<dbReference type="PANTHER" id="PTHR12959:SF11">
    <property type="entry name" value="GPI TRANSAMIDASE COMPONENT PIG-T"/>
    <property type="match status" value="1"/>
</dbReference>
<comment type="caution">
    <text evidence="3">The sequence shown here is derived from an EMBL/GenBank/DDBJ whole genome shotgun (WGS) entry which is preliminary data.</text>
</comment>
<feature type="chain" id="PRO_5047102584" evidence="2">
    <location>
        <begin position="26"/>
        <end position="190"/>
    </location>
</feature>
<dbReference type="EMBL" id="JAHUTJ010076780">
    <property type="protein sequence ID" value="MED6294887.1"/>
    <property type="molecule type" value="Genomic_DNA"/>
</dbReference>
<evidence type="ECO:0000256" key="2">
    <source>
        <dbReference type="SAM" id="SignalP"/>
    </source>
</evidence>
<evidence type="ECO:0000256" key="1">
    <source>
        <dbReference type="SAM" id="MobiDB-lite"/>
    </source>
</evidence>
<keyword evidence="2" id="KW-0732">Signal</keyword>
<reference evidence="3 4" key="1">
    <citation type="submission" date="2021-06" db="EMBL/GenBank/DDBJ databases">
        <authorList>
            <person name="Palmer J.M."/>
        </authorList>
    </citation>
    <scope>NUCLEOTIDE SEQUENCE [LARGE SCALE GENOMIC DNA]</scope>
    <source>
        <strain evidence="3 4">CL_MEX2019</strain>
        <tissue evidence="3">Muscle</tissue>
    </source>
</reference>
<evidence type="ECO:0000313" key="3">
    <source>
        <dbReference type="EMBL" id="MED6294887.1"/>
    </source>
</evidence>
<proteinExistence type="predicted"/>
<feature type="region of interest" description="Disordered" evidence="1">
    <location>
        <begin position="32"/>
        <end position="52"/>
    </location>
</feature>
<dbReference type="Pfam" id="PF04113">
    <property type="entry name" value="Gpi16"/>
    <property type="match status" value="1"/>
</dbReference>
<gene>
    <name evidence="3" type="ORF">CHARACLAT_025719</name>
</gene>
<protein>
    <submittedName>
        <fullName evidence="3">Uncharacterized protein</fullName>
    </submittedName>
</protein>